<dbReference type="AlphaFoldDB" id="A0AAE0DDU0"/>
<evidence type="ECO:0000313" key="4">
    <source>
        <dbReference type="Proteomes" id="UP001276659"/>
    </source>
</evidence>
<evidence type="ECO:0000256" key="2">
    <source>
        <dbReference type="SAM" id="Phobius"/>
    </source>
</evidence>
<dbReference type="EMBL" id="JASNWA010000011">
    <property type="protein sequence ID" value="KAK3167307.1"/>
    <property type="molecule type" value="Genomic_DNA"/>
</dbReference>
<evidence type="ECO:0000256" key="1">
    <source>
        <dbReference type="SAM" id="MobiDB-lite"/>
    </source>
</evidence>
<feature type="region of interest" description="Disordered" evidence="1">
    <location>
        <begin position="476"/>
        <end position="531"/>
    </location>
</feature>
<reference evidence="3" key="1">
    <citation type="submission" date="2022-11" db="EMBL/GenBank/DDBJ databases">
        <title>Chromosomal genome sequence assembly and mating type (MAT) locus characterization of the leprose asexual lichenized fungus Lepraria neglecta (Nyl.) Erichsen.</title>
        <authorList>
            <person name="Allen J.L."/>
            <person name="Pfeffer B."/>
        </authorList>
    </citation>
    <scope>NUCLEOTIDE SEQUENCE</scope>
    <source>
        <strain evidence="3">Allen 5258</strain>
    </source>
</reference>
<accession>A0AAE0DDU0</accession>
<keyword evidence="2" id="KW-0472">Membrane</keyword>
<feature type="region of interest" description="Disordered" evidence="1">
    <location>
        <begin position="94"/>
        <end position="113"/>
    </location>
</feature>
<sequence length="610" mass="66886">MSLLRKNQPGRKLSIRYTTKPPAGLPEFEMLQPLGKTNGFVIQVSEHAEGRSSTSESIRPSFEAAPTTETPSPGQKPQPPPLALAIPQKAHISQNQIIPPPPSSLPPSIRSCAPSPADIPLPRSSINTPELICRSTDPTPTVVSPVMRSMFPKYDPSRPLNRQSYYPNIEAVPGLASAMAVSGSSNNPYRHQIARRSMLRTSIEMERNETPDVKETPLRMVENAEHQAEFSTPEELLELWNISNGQAASEDAPSSYNLELSCDDLTFGREVITFNSSTSDPSYTLEASHSNFTISRVHPVNHTPVIQICGSVLSQPTAVDPLVTWVFPKLAGLMALDQSSNVAVAHKLDRTASAELQNEAIQRAQEQEASMLLWDDSSNKYCLMHPTLLDSAATTLPITIIPHSSSPQKITIYAPETNEPLLELSLQTLNLTIHASTITALPSLYILDSLMTSLLTLLLHLHRSCATPTVTQPATFEQTPMFPLPPTLAHMNSRSSLRRKRTNSRLSAFRSTKSVKSVRSARSMHSVSAHDQDIEMQSLPPMPGPQEVAGTKHGAPKPVFSTDDESLPKTTRAVLKLLYWIFEMAFWFMNVMVQLLAAAVVGAGKLVTKL</sequence>
<feature type="compositionally biased region" description="Polar residues" evidence="1">
    <location>
        <begin position="504"/>
        <end position="517"/>
    </location>
</feature>
<proteinExistence type="predicted"/>
<comment type="caution">
    <text evidence="3">The sequence shown here is derived from an EMBL/GenBank/DDBJ whole genome shotgun (WGS) entry which is preliminary data.</text>
</comment>
<keyword evidence="2" id="KW-1133">Transmembrane helix</keyword>
<evidence type="ECO:0000313" key="3">
    <source>
        <dbReference type="EMBL" id="KAK3167307.1"/>
    </source>
</evidence>
<keyword evidence="4" id="KW-1185">Reference proteome</keyword>
<feature type="region of interest" description="Disordered" evidence="1">
    <location>
        <begin position="1"/>
        <end position="24"/>
    </location>
</feature>
<name>A0AAE0DDU0_9LECA</name>
<protein>
    <submittedName>
        <fullName evidence="3">Uncharacterized protein</fullName>
    </submittedName>
</protein>
<gene>
    <name evidence="3" type="ORF">OEA41_010434</name>
</gene>
<feature type="region of interest" description="Disordered" evidence="1">
    <location>
        <begin position="47"/>
        <end position="83"/>
    </location>
</feature>
<feature type="transmembrane region" description="Helical" evidence="2">
    <location>
        <begin position="577"/>
        <end position="601"/>
    </location>
</feature>
<keyword evidence="2" id="KW-0812">Transmembrane</keyword>
<dbReference type="Proteomes" id="UP001276659">
    <property type="component" value="Unassembled WGS sequence"/>
</dbReference>
<organism evidence="3 4">
    <name type="scientific">Lepraria neglecta</name>
    <dbReference type="NCBI Taxonomy" id="209136"/>
    <lineage>
        <taxon>Eukaryota</taxon>
        <taxon>Fungi</taxon>
        <taxon>Dikarya</taxon>
        <taxon>Ascomycota</taxon>
        <taxon>Pezizomycotina</taxon>
        <taxon>Lecanoromycetes</taxon>
        <taxon>OSLEUM clade</taxon>
        <taxon>Lecanoromycetidae</taxon>
        <taxon>Lecanorales</taxon>
        <taxon>Lecanorineae</taxon>
        <taxon>Stereocaulaceae</taxon>
        <taxon>Lepraria</taxon>
    </lineage>
</organism>